<dbReference type="Pfam" id="PF00378">
    <property type="entry name" value="ECH_1"/>
    <property type="match status" value="1"/>
</dbReference>
<dbReference type="SUPFAM" id="SSF52096">
    <property type="entry name" value="ClpP/crotonase"/>
    <property type="match status" value="1"/>
</dbReference>
<sequence>MSAEAVLAEFDDGIATITLNQPDRMNALSDEIKRGLESALDAIDERDDVRCIVFQGSGKAFCAGGDVGGMSDRDESTRTAQDRIQELVDLCEHVPIRIYNTDIPTVAKIDGYCLGAGVGLALSCDVQLASEDASFGLVFRNVGLSMDFATSFLVPRATGWNVAKELALTGEIIGADHAEELGLINHEYGTDQFESKATELIESIATGPTVALGRSLRNIDRSYGSTIRQAVEREAQAQNIAYGTEDHEEGVSAFSEDRDPVFQGR</sequence>
<dbReference type="InterPro" id="IPR029045">
    <property type="entry name" value="ClpP/crotonase-like_dom_sf"/>
</dbReference>
<evidence type="ECO:0000256" key="1">
    <source>
        <dbReference type="ARBA" id="ARBA00005254"/>
    </source>
</evidence>
<dbReference type="OrthoDB" id="27846at2157"/>
<dbReference type="PANTHER" id="PTHR11941:SF54">
    <property type="entry name" value="ENOYL-COA HYDRATASE, MITOCHONDRIAL"/>
    <property type="match status" value="1"/>
</dbReference>
<dbReference type="InterPro" id="IPR018376">
    <property type="entry name" value="Enoyl-CoA_hyd/isom_CS"/>
</dbReference>
<evidence type="ECO:0000256" key="3">
    <source>
        <dbReference type="RuleBase" id="RU003707"/>
    </source>
</evidence>
<keyword evidence="6" id="KW-1185">Reference proteome</keyword>
<dbReference type="Gene3D" id="1.10.12.10">
    <property type="entry name" value="Lyase 2-enoyl-coa Hydratase, Chain A, domain 2"/>
    <property type="match status" value="1"/>
</dbReference>
<feature type="compositionally biased region" description="Basic and acidic residues" evidence="4">
    <location>
        <begin position="255"/>
        <end position="265"/>
    </location>
</feature>
<proteinExistence type="inferred from homology"/>
<keyword evidence="2" id="KW-0456">Lyase</keyword>
<dbReference type="GO" id="GO:0006635">
    <property type="term" value="P:fatty acid beta-oxidation"/>
    <property type="evidence" value="ECO:0007669"/>
    <property type="project" value="TreeGrafter"/>
</dbReference>
<gene>
    <name evidence="5" type="ORF">SAMN04487967_3731</name>
</gene>
<dbReference type="GO" id="GO:0016829">
    <property type="term" value="F:lyase activity"/>
    <property type="evidence" value="ECO:0007669"/>
    <property type="project" value="UniProtKB-KW"/>
</dbReference>
<evidence type="ECO:0000313" key="6">
    <source>
        <dbReference type="Proteomes" id="UP000199112"/>
    </source>
</evidence>
<dbReference type="RefSeq" id="WP_090508441.1">
    <property type="nucleotide sequence ID" value="NZ_FNWL01000006.1"/>
</dbReference>
<dbReference type="AlphaFoldDB" id="A0A1H6G6I8"/>
<dbReference type="Gene3D" id="3.90.226.10">
    <property type="entry name" value="2-enoyl-CoA Hydratase, Chain A, domain 1"/>
    <property type="match status" value="1"/>
</dbReference>
<dbReference type="CDD" id="cd06558">
    <property type="entry name" value="crotonase-like"/>
    <property type="match status" value="1"/>
</dbReference>
<dbReference type="EMBL" id="FNWL01000006">
    <property type="protein sequence ID" value="SEH18192.1"/>
    <property type="molecule type" value="Genomic_DNA"/>
</dbReference>
<dbReference type="InterPro" id="IPR001753">
    <property type="entry name" value="Enoyl-CoA_hydra/iso"/>
</dbReference>
<protein>
    <submittedName>
        <fullName evidence="5">Enoyl-CoA hydratase/carnithine racemase</fullName>
    </submittedName>
</protein>
<evidence type="ECO:0000313" key="5">
    <source>
        <dbReference type="EMBL" id="SEH18192.1"/>
    </source>
</evidence>
<dbReference type="InterPro" id="IPR014748">
    <property type="entry name" value="Enoyl-CoA_hydra_C"/>
</dbReference>
<reference evidence="6" key="1">
    <citation type="submission" date="2016-10" db="EMBL/GenBank/DDBJ databases">
        <authorList>
            <person name="Varghese N."/>
            <person name="Submissions S."/>
        </authorList>
    </citation>
    <scope>NUCLEOTIDE SEQUENCE [LARGE SCALE GENOMIC DNA]</scope>
    <source>
        <strain evidence="6">CGMCC 1.8981</strain>
    </source>
</reference>
<dbReference type="PROSITE" id="PS00166">
    <property type="entry name" value="ENOYL_COA_HYDRATASE"/>
    <property type="match status" value="1"/>
</dbReference>
<name>A0A1H6G6I8_9EURY</name>
<evidence type="ECO:0000256" key="4">
    <source>
        <dbReference type="SAM" id="MobiDB-lite"/>
    </source>
</evidence>
<accession>A0A1H6G6I8</accession>
<dbReference type="Proteomes" id="UP000199112">
    <property type="component" value="Unassembled WGS sequence"/>
</dbReference>
<evidence type="ECO:0000256" key="2">
    <source>
        <dbReference type="ARBA" id="ARBA00023239"/>
    </source>
</evidence>
<dbReference type="PANTHER" id="PTHR11941">
    <property type="entry name" value="ENOYL-COA HYDRATASE-RELATED"/>
    <property type="match status" value="1"/>
</dbReference>
<comment type="similarity">
    <text evidence="1 3">Belongs to the enoyl-CoA hydratase/isomerase family.</text>
</comment>
<organism evidence="5 6">
    <name type="scientific">Natronorubrum sediminis</name>
    <dbReference type="NCBI Taxonomy" id="640943"/>
    <lineage>
        <taxon>Archaea</taxon>
        <taxon>Methanobacteriati</taxon>
        <taxon>Methanobacteriota</taxon>
        <taxon>Stenosarchaea group</taxon>
        <taxon>Halobacteria</taxon>
        <taxon>Halobacteriales</taxon>
        <taxon>Natrialbaceae</taxon>
        <taxon>Natronorubrum</taxon>
    </lineage>
</organism>
<feature type="region of interest" description="Disordered" evidence="4">
    <location>
        <begin position="241"/>
        <end position="265"/>
    </location>
</feature>